<proteinExistence type="predicted"/>
<gene>
    <name evidence="1" type="ORF">ANN_14721</name>
</gene>
<dbReference type="EMBL" id="JAJSOF020000019">
    <property type="protein sequence ID" value="KAJ4438770.1"/>
    <property type="molecule type" value="Genomic_DNA"/>
</dbReference>
<evidence type="ECO:0000313" key="1">
    <source>
        <dbReference type="EMBL" id="KAJ4438770.1"/>
    </source>
</evidence>
<sequence length="75" mass="8385">MAGLCESGNEPPGSLKAICKIKFDGVRTVKNSSDDMPFVPLPTFLDAMIKNSVLRLEHTIKYESKQTKMKTGHRF</sequence>
<reference evidence="1 2" key="1">
    <citation type="journal article" date="2022" name="Allergy">
        <title>Genome assembly and annotation of Periplaneta americana reveal a comprehensive cockroach allergen profile.</title>
        <authorList>
            <person name="Wang L."/>
            <person name="Xiong Q."/>
            <person name="Saelim N."/>
            <person name="Wang L."/>
            <person name="Nong W."/>
            <person name="Wan A.T."/>
            <person name="Shi M."/>
            <person name="Liu X."/>
            <person name="Cao Q."/>
            <person name="Hui J.H.L."/>
            <person name="Sookrung N."/>
            <person name="Leung T.F."/>
            <person name="Tungtrongchitr A."/>
            <person name="Tsui S.K.W."/>
        </authorList>
    </citation>
    <scope>NUCLEOTIDE SEQUENCE [LARGE SCALE GENOMIC DNA]</scope>
    <source>
        <strain evidence="1">PWHHKU_190912</strain>
    </source>
</reference>
<organism evidence="1 2">
    <name type="scientific">Periplaneta americana</name>
    <name type="common">American cockroach</name>
    <name type="synonym">Blatta americana</name>
    <dbReference type="NCBI Taxonomy" id="6978"/>
    <lineage>
        <taxon>Eukaryota</taxon>
        <taxon>Metazoa</taxon>
        <taxon>Ecdysozoa</taxon>
        <taxon>Arthropoda</taxon>
        <taxon>Hexapoda</taxon>
        <taxon>Insecta</taxon>
        <taxon>Pterygota</taxon>
        <taxon>Neoptera</taxon>
        <taxon>Polyneoptera</taxon>
        <taxon>Dictyoptera</taxon>
        <taxon>Blattodea</taxon>
        <taxon>Blattoidea</taxon>
        <taxon>Blattidae</taxon>
        <taxon>Blattinae</taxon>
        <taxon>Periplaneta</taxon>
    </lineage>
</organism>
<accession>A0ABQ8SYJ2</accession>
<name>A0ABQ8SYJ2_PERAM</name>
<evidence type="ECO:0000313" key="2">
    <source>
        <dbReference type="Proteomes" id="UP001148838"/>
    </source>
</evidence>
<keyword evidence="2" id="KW-1185">Reference proteome</keyword>
<dbReference type="Proteomes" id="UP001148838">
    <property type="component" value="Unassembled WGS sequence"/>
</dbReference>
<comment type="caution">
    <text evidence="1">The sequence shown here is derived from an EMBL/GenBank/DDBJ whole genome shotgun (WGS) entry which is preliminary data.</text>
</comment>
<protein>
    <submittedName>
        <fullName evidence="1">Uncharacterized protein</fullName>
    </submittedName>
</protein>